<keyword evidence="1" id="KW-0812">Transmembrane</keyword>
<dbReference type="RefSeq" id="WP_181754756.1">
    <property type="nucleotide sequence ID" value="NZ_JACEIQ010000032.1"/>
</dbReference>
<dbReference type="Proteomes" id="UP000535491">
    <property type="component" value="Unassembled WGS sequence"/>
</dbReference>
<organism evidence="2 3">
    <name type="scientific">Paenactinomyces guangxiensis</name>
    <dbReference type="NCBI Taxonomy" id="1490290"/>
    <lineage>
        <taxon>Bacteria</taxon>
        <taxon>Bacillati</taxon>
        <taxon>Bacillota</taxon>
        <taxon>Bacilli</taxon>
        <taxon>Bacillales</taxon>
        <taxon>Thermoactinomycetaceae</taxon>
        <taxon>Paenactinomyces</taxon>
    </lineage>
</organism>
<keyword evidence="1" id="KW-1133">Transmembrane helix</keyword>
<accession>A0A7W2AA40</accession>
<feature type="transmembrane region" description="Helical" evidence="1">
    <location>
        <begin position="153"/>
        <end position="174"/>
    </location>
</feature>
<reference evidence="2 3" key="1">
    <citation type="submission" date="2020-07" db="EMBL/GenBank/DDBJ databases">
        <authorList>
            <person name="Feng H."/>
        </authorList>
    </citation>
    <scope>NUCLEOTIDE SEQUENCE [LARGE SCALE GENOMIC DNA]</scope>
    <source>
        <strain evidence="3">s-10</strain>
    </source>
</reference>
<evidence type="ECO:0000256" key="1">
    <source>
        <dbReference type="SAM" id="Phobius"/>
    </source>
</evidence>
<feature type="transmembrane region" description="Helical" evidence="1">
    <location>
        <begin position="27"/>
        <end position="45"/>
    </location>
</feature>
<dbReference type="EMBL" id="JACEIQ010000032">
    <property type="protein sequence ID" value="MBA4496385.1"/>
    <property type="molecule type" value="Genomic_DNA"/>
</dbReference>
<comment type="caution">
    <text evidence="2">The sequence shown here is derived from an EMBL/GenBank/DDBJ whole genome shotgun (WGS) entry which is preliminary data.</text>
</comment>
<protein>
    <recommendedName>
        <fullName evidence="4">DUF975 family protein</fullName>
    </recommendedName>
</protein>
<name>A0A7W2AA40_9BACL</name>
<evidence type="ECO:0000313" key="3">
    <source>
        <dbReference type="Proteomes" id="UP000535491"/>
    </source>
</evidence>
<evidence type="ECO:0000313" key="2">
    <source>
        <dbReference type="EMBL" id="MBA4496385.1"/>
    </source>
</evidence>
<proteinExistence type="predicted"/>
<keyword evidence="1" id="KW-0472">Membrane</keyword>
<gene>
    <name evidence="2" type="ORF">H1191_19145</name>
</gene>
<feature type="transmembrane region" description="Helical" evidence="1">
    <location>
        <begin position="112"/>
        <end position="141"/>
    </location>
</feature>
<feature type="transmembrane region" description="Helical" evidence="1">
    <location>
        <begin position="249"/>
        <end position="273"/>
    </location>
</feature>
<feature type="transmembrane region" description="Helical" evidence="1">
    <location>
        <begin position="204"/>
        <end position="229"/>
    </location>
</feature>
<keyword evidence="3" id="KW-1185">Reference proteome</keyword>
<feature type="transmembrane region" description="Helical" evidence="1">
    <location>
        <begin position="65"/>
        <end position="91"/>
    </location>
</feature>
<evidence type="ECO:0008006" key="4">
    <source>
        <dbReference type="Google" id="ProtNLM"/>
    </source>
</evidence>
<dbReference type="AlphaFoldDB" id="A0A7W2AA40"/>
<sequence>MNESSQFQPLGFGELLDGTLRIYRRHFWSLWTFCFLISFPFNLWIEWWYLQETHRFASIPADRELIILLIDTFIWFAILPPFIQSACVYLSRLKRTGWKELFVSIRNNLWKVLAAHWLICLLWGVLFTLIVVLIGLPLYMSAQENGSTNPDEIIWMAFSICMLVFLIPGSYFYVRLSLVTPVIVEENPTIWRAITRSWELTKGVFGSTLGILVCLGAITIPFLFVQIGIKELSTAVSFYQTSWIWDGIYILSVLLIDPLLLFLYPVFCGIFYWNQRARKEAYDLQYQLQQVSTDRR</sequence>